<dbReference type="AlphaFoldDB" id="A0AAJ0FNT6"/>
<dbReference type="GeneID" id="85312986"/>
<protein>
    <submittedName>
        <fullName evidence="2">Uncharacterized protein</fullName>
    </submittedName>
</protein>
<gene>
    <name evidence="2" type="ORF">QBC33DRAFT_557392</name>
</gene>
<dbReference type="RefSeq" id="XP_060285562.1">
    <property type="nucleotide sequence ID" value="XM_060429799.1"/>
</dbReference>
<evidence type="ECO:0000256" key="1">
    <source>
        <dbReference type="SAM" id="SignalP"/>
    </source>
</evidence>
<organism evidence="2 3">
    <name type="scientific">Phialemonium atrogriseum</name>
    <dbReference type="NCBI Taxonomy" id="1093897"/>
    <lineage>
        <taxon>Eukaryota</taxon>
        <taxon>Fungi</taxon>
        <taxon>Dikarya</taxon>
        <taxon>Ascomycota</taxon>
        <taxon>Pezizomycotina</taxon>
        <taxon>Sordariomycetes</taxon>
        <taxon>Sordariomycetidae</taxon>
        <taxon>Cephalothecales</taxon>
        <taxon>Cephalothecaceae</taxon>
        <taxon>Phialemonium</taxon>
    </lineage>
</organism>
<keyword evidence="3" id="KW-1185">Reference proteome</keyword>
<name>A0AAJ0FNT6_9PEZI</name>
<proteinExistence type="predicted"/>
<accession>A0AAJ0FNT6</accession>
<evidence type="ECO:0000313" key="3">
    <source>
        <dbReference type="Proteomes" id="UP001244011"/>
    </source>
</evidence>
<evidence type="ECO:0000313" key="2">
    <source>
        <dbReference type="EMBL" id="KAK1769349.1"/>
    </source>
</evidence>
<reference evidence="2" key="1">
    <citation type="submission" date="2023-06" db="EMBL/GenBank/DDBJ databases">
        <title>Genome-scale phylogeny and comparative genomics of the fungal order Sordariales.</title>
        <authorList>
            <consortium name="Lawrence Berkeley National Laboratory"/>
            <person name="Hensen N."/>
            <person name="Bonometti L."/>
            <person name="Westerberg I."/>
            <person name="Brannstrom I.O."/>
            <person name="Guillou S."/>
            <person name="Cros-Aarteil S."/>
            <person name="Calhoun S."/>
            <person name="Haridas S."/>
            <person name="Kuo A."/>
            <person name="Mondo S."/>
            <person name="Pangilinan J."/>
            <person name="Riley R."/>
            <person name="Labutti K."/>
            <person name="Andreopoulos B."/>
            <person name="Lipzen A."/>
            <person name="Chen C."/>
            <person name="Yanf M."/>
            <person name="Daum C."/>
            <person name="Ng V."/>
            <person name="Clum A."/>
            <person name="Steindorff A."/>
            <person name="Ohm R."/>
            <person name="Martin F."/>
            <person name="Silar P."/>
            <person name="Natvig D."/>
            <person name="Lalanne C."/>
            <person name="Gautier V."/>
            <person name="Ament-Velasquez S.L."/>
            <person name="Kruys A."/>
            <person name="Hutchinson M.I."/>
            <person name="Powell A.J."/>
            <person name="Barry K."/>
            <person name="Miller A.N."/>
            <person name="Grigoriev I.V."/>
            <person name="Debuchy R."/>
            <person name="Gladieux P."/>
            <person name="Thoren M.H."/>
            <person name="Johannesson H."/>
        </authorList>
    </citation>
    <scope>NUCLEOTIDE SEQUENCE</scope>
    <source>
        <strain evidence="2">8032-3</strain>
    </source>
</reference>
<dbReference type="EMBL" id="MU839003">
    <property type="protein sequence ID" value="KAK1769349.1"/>
    <property type="molecule type" value="Genomic_DNA"/>
</dbReference>
<sequence>MHASHLLGLVVLPLVAALPPYSTRGAHGKRIALKENAQFNFQPFVLTKLSMDCDRQTTDEMFSCELRFDWHDPNSVRENNVTSCTCSSTWSWDGATSVSGEKNTYNSQFVRCLVAPPTYFQMRFDTFDTAENFTLELAHHYRDSENFTAPWNYPTTFANPELHLPVVKSQSNTLQLYHAGPVYANIVGISD</sequence>
<comment type="caution">
    <text evidence="2">The sequence shown here is derived from an EMBL/GenBank/DDBJ whole genome shotgun (WGS) entry which is preliminary data.</text>
</comment>
<keyword evidence="1" id="KW-0732">Signal</keyword>
<dbReference type="Proteomes" id="UP001244011">
    <property type="component" value="Unassembled WGS sequence"/>
</dbReference>
<feature type="chain" id="PRO_5042607826" evidence="1">
    <location>
        <begin position="18"/>
        <end position="191"/>
    </location>
</feature>
<feature type="signal peptide" evidence="1">
    <location>
        <begin position="1"/>
        <end position="17"/>
    </location>
</feature>